<dbReference type="Gene3D" id="3.90.1200.10">
    <property type="match status" value="1"/>
</dbReference>
<dbReference type="InterPro" id="IPR002575">
    <property type="entry name" value="Aminoglycoside_PTrfase"/>
</dbReference>
<keyword evidence="2" id="KW-0418">Kinase</keyword>
<dbReference type="Gene3D" id="3.30.200.20">
    <property type="entry name" value="Phosphorylase Kinase, domain 1"/>
    <property type="match status" value="1"/>
</dbReference>
<dbReference type="Pfam" id="PF01636">
    <property type="entry name" value="APH"/>
    <property type="match status" value="1"/>
</dbReference>
<keyword evidence="2" id="KW-0808">Transferase</keyword>
<dbReference type="PANTHER" id="PTHR22603:SF66">
    <property type="entry name" value="ETHANOLAMINE KINASE"/>
    <property type="match status" value="1"/>
</dbReference>
<evidence type="ECO:0000313" key="3">
    <source>
        <dbReference type="Proteomes" id="UP000199415"/>
    </source>
</evidence>
<dbReference type="CDD" id="cd05151">
    <property type="entry name" value="ChoK-like"/>
    <property type="match status" value="1"/>
</dbReference>
<gene>
    <name evidence="2" type="ORF">SAMN05216241_101280</name>
</gene>
<accession>A0A1G7LLJ9</accession>
<sequence>MSIPQEVRSHVSRIPALQGVSEDRITVERLGGLTNLNYLIDADGERFVMRLPGEGTEEYIDRTIEEHNARVAERAGVNAEVVYFDTGDGLMVTRFIEGGDTMSPETFQTRPGAPKRAGEAFRQLHACGESFRFTFEMFSMIDEYLNVLQKENAPLPDGYHDAVKEAEAVREALDANPIALKPCHCDPLTENFIDDGRRMYILDFEYSGMNDPFWDIGDLSVEAGLSAEQDLEMLRAYLGGEPSDGQYGRMVIYKAMSDLLWTLWGLIQYAHGNTVEDFWAYSTERFARCKELMNRPEFSDHVRAVREKR</sequence>
<evidence type="ECO:0000259" key="1">
    <source>
        <dbReference type="Pfam" id="PF01636"/>
    </source>
</evidence>
<protein>
    <submittedName>
        <fullName evidence="2">Thiamine kinase</fullName>
    </submittedName>
</protein>
<dbReference type="PANTHER" id="PTHR22603">
    <property type="entry name" value="CHOLINE/ETHANOALAMINE KINASE"/>
    <property type="match status" value="1"/>
</dbReference>
<dbReference type="Proteomes" id="UP000199415">
    <property type="component" value="Unassembled WGS sequence"/>
</dbReference>
<keyword evidence="3" id="KW-1185">Reference proteome</keyword>
<reference evidence="2 3" key="1">
    <citation type="submission" date="2016-10" db="EMBL/GenBank/DDBJ databases">
        <authorList>
            <person name="de Groot N.N."/>
        </authorList>
    </citation>
    <scope>NUCLEOTIDE SEQUENCE [LARGE SCALE GENOMIC DNA]</scope>
    <source>
        <strain evidence="2 3">DSM 25584</strain>
    </source>
</reference>
<dbReference type="AlphaFoldDB" id="A0A1G7LLJ9"/>
<dbReference type="OrthoDB" id="179763at2"/>
<organism evidence="2 3">
    <name type="scientific">Limimonas halophila</name>
    <dbReference type="NCBI Taxonomy" id="1082479"/>
    <lineage>
        <taxon>Bacteria</taxon>
        <taxon>Pseudomonadati</taxon>
        <taxon>Pseudomonadota</taxon>
        <taxon>Alphaproteobacteria</taxon>
        <taxon>Rhodospirillales</taxon>
        <taxon>Rhodovibrionaceae</taxon>
        <taxon>Limimonas</taxon>
    </lineage>
</organism>
<proteinExistence type="predicted"/>
<evidence type="ECO:0000313" key="2">
    <source>
        <dbReference type="EMBL" id="SDF49819.1"/>
    </source>
</evidence>
<feature type="domain" description="Aminoglycoside phosphotransferase" evidence="1">
    <location>
        <begin position="30"/>
        <end position="241"/>
    </location>
</feature>
<dbReference type="GO" id="GO:0006646">
    <property type="term" value="P:phosphatidylethanolamine biosynthetic process"/>
    <property type="evidence" value="ECO:0007669"/>
    <property type="project" value="TreeGrafter"/>
</dbReference>
<name>A0A1G7LLJ9_9PROT</name>
<dbReference type="STRING" id="1082479.SAMN05216241_101280"/>
<dbReference type="InterPro" id="IPR011009">
    <property type="entry name" value="Kinase-like_dom_sf"/>
</dbReference>
<dbReference type="GO" id="GO:0004305">
    <property type="term" value="F:ethanolamine kinase activity"/>
    <property type="evidence" value="ECO:0007669"/>
    <property type="project" value="TreeGrafter"/>
</dbReference>
<dbReference type="RefSeq" id="WP_090018315.1">
    <property type="nucleotide sequence ID" value="NZ_FNCE01000001.1"/>
</dbReference>
<dbReference type="SUPFAM" id="SSF56112">
    <property type="entry name" value="Protein kinase-like (PK-like)"/>
    <property type="match status" value="1"/>
</dbReference>
<dbReference type="GO" id="GO:0005737">
    <property type="term" value="C:cytoplasm"/>
    <property type="evidence" value="ECO:0007669"/>
    <property type="project" value="TreeGrafter"/>
</dbReference>
<dbReference type="EMBL" id="FNCE01000001">
    <property type="protein sequence ID" value="SDF49819.1"/>
    <property type="molecule type" value="Genomic_DNA"/>
</dbReference>